<comment type="function">
    <text evidence="4">Required for vesicle-mediated transport. Catalyzes the fusion of transport vesicles within the Golgi cisternae. Is also required for transport from the endoplasmic reticulum to the Golgi stack. Seems to function as a fusion protein required for the delivery of cargo proteins to all compartments of the Golgi stack independent of vesicle origin.</text>
</comment>
<dbReference type="GO" id="GO:0016887">
    <property type="term" value="F:ATP hydrolysis activity"/>
    <property type="evidence" value="ECO:0007669"/>
    <property type="project" value="InterPro"/>
</dbReference>
<organism evidence="7 8">
    <name type="scientific">Vitis vinifera</name>
    <name type="common">Grape</name>
    <dbReference type="NCBI Taxonomy" id="29760"/>
    <lineage>
        <taxon>Eukaryota</taxon>
        <taxon>Viridiplantae</taxon>
        <taxon>Streptophyta</taxon>
        <taxon>Embryophyta</taxon>
        <taxon>Tracheophyta</taxon>
        <taxon>Spermatophyta</taxon>
        <taxon>Magnoliopsida</taxon>
        <taxon>eudicotyledons</taxon>
        <taxon>Gunneridae</taxon>
        <taxon>Pentapetalae</taxon>
        <taxon>rosids</taxon>
        <taxon>Vitales</taxon>
        <taxon>Vitaceae</taxon>
        <taxon>Viteae</taxon>
        <taxon>Vitis</taxon>
    </lineage>
</organism>
<dbReference type="EMBL" id="QGNW01000426">
    <property type="protein sequence ID" value="RVW71931.1"/>
    <property type="molecule type" value="Genomic_DNA"/>
</dbReference>
<comment type="subcellular location">
    <subcellularLocation>
        <location evidence="4">Cytoplasm</location>
    </subcellularLocation>
</comment>
<dbReference type="InterPro" id="IPR039812">
    <property type="entry name" value="Vesicle-fus_ATPase"/>
</dbReference>
<dbReference type="Proteomes" id="UP000288805">
    <property type="component" value="Unassembled WGS sequence"/>
</dbReference>
<comment type="similarity">
    <text evidence="1 4">Belongs to the AAA ATPase family.</text>
</comment>
<dbReference type="Gene3D" id="3.10.330.10">
    <property type="match status" value="1"/>
</dbReference>
<dbReference type="GO" id="GO:0015031">
    <property type="term" value="P:protein transport"/>
    <property type="evidence" value="ECO:0007669"/>
    <property type="project" value="UniProtKB-KW"/>
</dbReference>
<evidence type="ECO:0000256" key="1">
    <source>
        <dbReference type="ARBA" id="ARBA00006914"/>
    </source>
</evidence>
<dbReference type="PANTHER" id="PTHR23078">
    <property type="entry name" value="VESICULAR-FUSION PROTEIN NSF"/>
    <property type="match status" value="1"/>
</dbReference>
<keyword evidence="4" id="KW-0963">Cytoplasm</keyword>
<dbReference type="SUPFAM" id="SSF54585">
    <property type="entry name" value="Cdc48 domain 2-like"/>
    <property type="match status" value="1"/>
</dbReference>
<dbReference type="SUPFAM" id="SSF50692">
    <property type="entry name" value="ADC-like"/>
    <property type="match status" value="1"/>
</dbReference>
<proteinExistence type="inferred from homology"/>
<feature type="domain" description="CDC48" evidence="6">
    <location>
        <begin position="196"/>
        <end position="236"/>
    </location>
</feature>
<dbReference type="GO" id="GO:0046872">
    <property type="term" value="F:metal ion binding"/>
    <property type="evidence" value="ECO:0007669"/>
    <property type="project" value="UniProtKB-UniRule"/>
</dbReference>
<feature type="transmembrane region" description="Helical" evidence="5">
    <location>
        <begin position="179"/>
        <end position="199"/>
    </location>
</feature>
<dbReference type="FunFam" id="3.10.330.10:FF:000007">
    <property type="entry name" value="Vesicle-fusing ATPase"/>
    <property type="match status" value="1"/>
</dbReference>
<comment type="catalytic activity">
    <reaction evidence="4">
        <text>ATP + H2O = ADP + phosphate + H(+)</text>
        <dbReference type="Rhea" id="RHEA:13065"/>
        <dbReference type="ChEBI" id="CHEBI:15377"/>
        <dbReference type="ChEBI" id="CHEBI:15378"/>
        <dbReference type="ChEBI" id="CHEBI:30616"/>
        <dbReference type="ChEBI" id="CHEBI:43474"/>
        <dbReference type="ChEBI" id="CHEBI:456216"/>
        <dbReference type="EC" id="3.6.4.6"/>
    </reaction>
</comment>
<dbReference type="Pfam" id="PF02933">
    <property type="entry name" value="CDC48_2"/>
    <property type="match status" value="1"/>
</dbReference>
<evidence type="ECO:0000256" key="4">
    <source>
        <dbReference type="RuleBase" id="RU367045"/>
    </source>
</evidence>
<dbReference type="Gene3D" id="2.40.40.20">
    <property type="match status" value="2"/>
</dbReference>
<keyword evidence="4" id="KW-0378">Hydrolase</keyword>
<evidence type="ECO:0000256" key="2">
    <source>
        <dbReference type="ARBA" id="ARBA00022741"/>
    </source>
</evidence>
<dbReference type="EC" id="3.6.4.6" evidence="4"/>
<keyword evidence="4" id="KW-0653">Protein transport</keyword>
<gene>
    <name evidence="7" type="primary">NSF_1</name>
    <name evidence="7" type="ORF">CK203_052558</name>
</gene>
<keyword evidence="4" id="KW-0479">Metal-binding</keyword>
<dbReference type="InterPro" id="IPR004201">
    <property type="entry name" value="Cdc48_dom2"/>
</dbReference>
<evidence type="ECO:0000256" key="3">
    <source>
        <dbReference type="ARBA" id="ARBA00022840"/>
    </source>
</evidence>
<keyword evidence="4" id="KW-0460">Magnesium</keyword>
<dbReference type="GO" id="GO:0005737">
    <property type="term" value="C:cytoplasm"/>
    <property type="evidence" value="ECO:0007669"/>
    <property type="project" value="UniProtKB-SubCell"/>
</dbReference>
<keyword evidence="4" id="KW-0931">ER-Golgi transport</keyword>
<dbReference type="GO" id="GO:0035494">
    <property type="term" value="P:SNARE complex disassembly"/>
    <property type="evidence" value="ECO:0007669"/>
    <property type="project" value="InterPro"/>
</dbReference>
<dbReference type="InterPro" id="IPR009010">
    <property type="entry name" value="Asp_de-COase-like_dom_sf"/>
</dbReference>
<evidence type="ECO:0000313" key="8">
    <source>
        <dbReference type="Proteomes" id="UP000288805"/>
    </source>
</evidence>
<reference evidence="7 8" key="1">
    <citation type="journal article" date="2018" name="PLoS Genet.">
        <title>Population sequencing reveals clonal diversity and ancestral inbreeding in the grapevine cultivar Chardonnay.</title>
        <authorList>
            <person name="Roach M.J."/>
            <person name="Johnson D.L."/>
            <person name="Bohlmann J."/>
            <person name="van Vuuren H.J."/>
            <person name="Jones S.J."/>
            <person name="Pretorius I.S."/>
            <person name="Schmidt S.A."/>
            <person name="Borneman A.R."/>
        </authorList>
    </citation>
    <scope>NUCLEOTIDE SEQUENCE [LARGE SCALE GENOMIC DNA]</scope>
    <source>
        <strain evidence="8">cv. Chardonnay</strain>
        <tissue evidence="7">Leaf</tissue>
    </source>
</reference>
<dbReference type="InterPro" id="IPR029067">
    <property type="entry name" value="CDC48_domain_2-like_sf"/>
</dbReference>
<comment type="caution">
    <text evidence="7">The sequence shown here is derived from an EMBL/GenBank/DDBJ whole genome shotgun (WGS) entry which is preliminary data.</text>
</comment>
<feature type="transmembrane region" description="Helical" evidence="5">
    <location>
        <begin position="78"/>
        <end position="98"/>
    </location>
</feature>
<keyword evidence="4" id="KW-0813">Transport</keyword>
<keyword evidence="3 4" id="KW-0067">ATP-binding</keyword>
<accession>A0A438GIA9</accession>
<evidence type="ECO:0000259" key="6">
    <source>
        <dbReference type="Pfam" id="PF02933"/>
    </source>
</evidence>
<dbReference type="PANTHER" id="PTHR23078:SF3">
    <property type="entry name" value="VESICLE-FUSING ATPASE"/>
    <property type="match status" value="1"/>
</dbReference>
<sequence>MAGRSGHDSSMIVTNTPARDLAYTNFAYCSPSDLRKFAVHGSNLALASVGDSCVLSISYPFLYIVACFRIDFCGVLDLFECCMYACCFLVGLFDWLLVVPSGNVESNVDIDTAHESIPNGHIALNAIQRRHARVSTGDSVSVSRFIPPDDFNLALLTLELEFVKKGLKMNRLALGTARFYITITILAPFVLFSYLIDAVQLSQQLRKRFINQVMTTGQRVTFEYHGNGYIFTVNQAVIEGQEKSKGIERGIIAAETYIIFEAPNSSGIKIVNQREAASSNIFRQKEFNLQSLGIGGLSAEFADIFRRAFASRVFPSHVTSR</sequence>
<comment type="cofactor">
    <cofactor evidence="4">
        <name>Mg(2+)</name>
        <dbReference type="ChEBI" id="CHEBI:18420"/>
    </cofactor>
    <text evidence="4">Binds 1 Mg(2+) ion per subunit.</text>
</comment>
<evidence type="ECO:0000256" key="5">
    <source>
        <dbReference type="SAM" id="Phobius"/>
    </source>
</evidence>
<evidence type="ECO:0000313" key="7">
    <source>
        <dbReference type="EMBL" id="RVW71931.1"/>
    </source>
</evidence>
<protein>
    <recommendedName>
        <fullName evidence="4">Vesicle-fusing ATPase</fullName>
        <ecNumber evidence="4">3.6.4.6</ecNumber>
    </recommendedName>
</protein>
<dbReference type="AlphaFoldDB" id="A0A438GIA9"/>
<dbReference type="GO" id="GO:0005524">
    <property type="term" value="F:ATP binding"/>
    <property type="evidence" value="ECO:0007669"/>
    <property type="project" value="UniProtKB-UniRule"/>
</dbReference>
<feature type="transmembrane region" description="Helical" evidence="5">
    <location>
        <begin position="44"/>
        <end position="66"/>
    </location>
</feature>
<keyword evidence="5" id="KW-0812">Transmembrane</keyword>
<name>A0A438GIA9_VITVI</name>
<keyword evidence="5" id="KW-1133">Transmembrane helix</keyword>
<keyword evidence="2 4" id="KW-0547">Nucleotide-binding</keyword>
<keyword evidence="5" id="KW-0472">Membrane</keyword>